<dbReference type="InterPro" id="IPR039422">
    <property type="entry name" value="MarR/SlyA-like"/>
</dbReference>
<feature type="domain" description="HTH marR-type" evidence="1">
    <location>
        <begin position="63"/>
        <end position="196"/>
    </location>
</feature>
<dbReference type="GO" id="GO:0006950">
    <property type="term" value="P:response to stress"/>
    <property type="evidence" value="ECO:0007669"/>
    <property type="project" value="TreeGrafter"/>
</dbReference>
<reference evidence="2" key="1">
    <citation type="journal article" date="2014" name="Int. J. Syst. Evol. Microbiol.">
        <title>Complete genome sequence of Corynebacterium casei LMG S-19264T (=DSM 44701T), isolated from a smear-ripened cheese.</title>
        <authorList>
            <consortium name="US DOE Joint Genome Institute (JGI-PGF)"/>
            <person name="Walter F."/>
            <person name="Albersmeier A."/>
            <person name="Kalinowski J."/>
            <person name="Ruckert C."/>
        </authorList>
    </citation>
    <scope>NUCLEOTIDE SEQUENCE</scope>
    <source>
        <strain evidence="2">CGMCC 1.12195</strain>
    </source>
</reference>
<dbReference type="EMBL" id="BMER01000005">
    <property type="protein sequence ID" value="GGH00502.1"/>
    <property type="molecule type" value="Genomic_DNA"/>
</dbReference>
<dbReference type="PROSITE" id="PS50995">
    <property type="entry name" value="HTH_MARR_2"/>
    <property type="match status" value="1"/>
</dbReference>
<name>A0A917I166_9SPHI</name>
<evidence type="ECO:0000313" key="3">
    <source>
        <dbReference type="Proteomes" id="UP000660862"/>
    </source>
</evidence>
<organism evidence="2 3">
    <name type="scientific">Parapedobacter pyrenivorans</name>
    <dbReference type="NCBI Taxonomy" id="1305674"/>
    <lineage>
        <taxon>Bacteria</taxon>
        <taxon>Pseudomonadati</taxon>
        <taxon>Bacteroidota</taxon>
        <taxon>Sphingobacteriia</taxon>
        <taxon>Sphingobacteriales</taxon>
        <taxon>Sphingobacteriaceae</taxon>
        <taxon>Parapedobacter</taxon>
    </lineage>
</organism>
<dbReference type="AlphaFoldDB" id="A0A917I166"/>
<reference evidence="2" key="2">
    <citation type="submission" date="2020-09" db="EMBL/GenBank/DDBJ databases">
        <authorList>
            <person name="Sun Q."/>
            <person name="Zhou Y."/>
        </authorList>
    </citation>
    <scope>NUCLEOTIDE SEQUENCE</scope>
    <source>
        <strain evidence="2">CGMCC 1.12195</strain>
    </source>
</reference>
<dbReference type="Gene3D" id="1.10.10.10">
    <property type="entry name" value="Winged helix-like DNA-binding domain superfamily/Winged helix DNA-binding domain"/>
    <property type="match status" value="1"/>
</dbReference>
<protein>
    <recommendedName>
        <fullName evidence="1">HTH marR-type domain-containing protein</fullName>
    </recommendedName>
</protein>
<dbReference type="Proteomes" id="UP000660862">
    <property type="component" value="Unassembled WGS sequence"/>
</dbReference>
<comment type="caution">
    <text evidence="2">The sequence shown here is derived from an EMBL/GenBank/DDBJ whole genome shotgun (WGS) entry which is preliminary data.</text>
</comment>
<dbReference type="PANTHER" id="PTHR33164:SF57">
    <property type="entry name" value="MARR-FAMILY TRANSCRIPTIONAL REGULATOR"/>
    <property type="match status" value="1"/>
</dbReference>
<dbReference type="InterPro" id="IPR036390">
    <property type="entry name" value="WH_DNA-bd_sf"/>
</dbReference>
<keyword evidence="3" id="KW-1185">Reference proteome</keyword>
<dbReference type="InterPro" id="IPR000835">
    <property type="entry name" value="HTH_MarR-typ"/>
</dbReference>
<dbReference type="RefSeq" id="WP_188507929.1">
    <property type="nucleotide sequence ID" value="NZ_BMER01000005.1"/>
</dbReference>
<sequence>MTNYTLIKDTIKLLESFEAARLTKDNYTNDINGLKQWIADDAGTHVPLSEPDWEGKEDGRSAESVINTLIVHMNRYAKAYSKSAIYDSDFSTQEDFIYLINLKAFGAMTKMELIKKNIQDKPVGMQIINRLIKNGWVLQKDSETDKRSKIIQITAEGLTALQQQMGKIRRATELVTGNLTRSEKMELIRLLKKLEDFHHRIFAQNMDSAELLERVANEYLPLKP</sequence>
<dbReference type="PRINTS" id="PR00598">
    <property type="entry name" value="HTHMARR"/>
</dbReference>
<gene>
    <name evidence="2" type="ORF">GCM10007415_40580</name>
</gene>
<dbReference type="InterPro" id="IPR036388">
    <property type="entry name" value="WH-like_DNA-bd_sf"/>
</dbReference>
<dbReference type="SUPFAM" id="SSF46785">
    <property type="entry name" value="Winged helix' DNA-binding domain"/>
    <property type="match status" value="1"/>
</dbReference>
<evidence type="ECO:0000259" key="1">
    <source>
        <dbReference type="PROSITE" id="PS50995"/>
    </source>
</evidence>
<dbReference type="PANTHER" id="PTHR33164">
    <property type="entry name" value="TRANSCRIPTIONAL REGULATOR, MARR FAMILY"/>
    <property type="match status" value="1"/>
</dbReference>
<accession>A0A917I166</accession>
<dbReference type="GO" id="GO:0003700">
    <property type="term" value="F:DNA-binding transcription factor activity"/>
    <property type="evidence" value="ECO:0007669"/>
    <property type="project" value="InterPro"/>
</dbReference>
<dbReference type="Pfam" id="PF13463">
    <property type="entry name" value="HTH_27"/>
    <property type="match status" value="1"/>
</dbReference>
<proteinExistence type="predicted"/>
<evidence type="ECO:0000313" key="2">
    <source>
        <dbReference type="EMBL" id="GGH00502.1"/>
    </source>
</evidence>